<protein>
    <submittedName>
        <fullName evidence="2">Uncharacterized protein</fullName>
    </submittedName>
</protein>
<reference evidence="2" key="2">
    <citation type="journal article" date="2013" name="Antimicrob. Agents Chemother.">
        <title>Comparative Sequence Analysis of a Multidrug-Resistant Plasmid from Aeromonas hydrophila.</title>
        <authorList>
            <person name="Del Castillo C.S."/>
            <person name="Hikima J."/>
            <person name="Jang H.B."/>
            <person name="Nho S.W."/>
            <person name="Jung T.S."/>
            <person name="Wongtavatchai J."/>
            <person name="Kondo H."/>
            <person name="Hirono I."/>
            <person name="Takeyama H."/>
            <person name="Aoki T."/>
        </authorList>
    </citation>
    <scope>NUCLEOTIDE SEQUENCE</scope>
    <source>
        <plasmid evidence="2">pR148</plasmid>
    </source>
</reference>
<organism evidence="2">
    <name type="scientific">Aeromonas hydrophila</name>
    <dbReference type="NCBI Taxonomy" id="644"/>
    <lineage>
        <taxon>Bacteria</taxon>
        <taxon>Pseudomonadati</taxon>
        <taxon>Pseudomonadota</taxon>
        <taxon>Gammaproteobacteria</taxon>
        <taxon>Aeromonadales</taxon>
        <taxon>Aeromonadaceae</taxon>
        <taxon>Aeromonas</taxon>
    </lineage>
</organism>
<dbReference type="EMBL" id="JX141473">
    <property type="protein sequence ID" value="AFV41029.1"/>
    <property type="molecule type" value="Genomic_DNA"/>
</dbReference>
<geneLocation type="plasmid" evidence="2">
    <name>pR148</name>
</geneLocation>
<keyword evidence="1" id="KW-0812">Transmembrane</keyword>
<reference evidence="2" key="1">
    <citation type="submission" date="2012-06" db="EMBL/GenBank/DDBJ databases">
        <authorList>
            <person name="del Castillo C.S."/>
            <person name="Hikima J.-i."/>
            <person name="Jang H.-B."/>
            <person name="Nho S.-W."/>
            <person name="Jung T.-S."/>
            <person name="Wongtavatchai J."/>
            <person name="Kondo H."/>
            <person name="Hirono I."/>
            <person name="Takeyama H."/>
            <person name="Aoki T."/>
        </authorList>
    </citation>
    <scope>NUCLEOTIDE SEQUENCE</scope>
    <source>
        <plasmid evidence="2">pR148</plasmid>
    </source>
</reference>
<evidence type="ECO:0000313" key="2">
    <source>
        <dbReference type="EMBL" id="AFV41029.1"/>
    </source>
</evidence>
<keyword evidence="1" id="KW-1133">Transmembrane helix</keyword>
<name>K4NA11_AERHY</name>
<proteinExistence type="predicted"/>
<feature type="transmembrane region" description="Helical" evidence="1">
    <location>
        <begin position="30"/>
        <end position="49"/>
    </location>
</feature>
<sequence length="247" mass="26662">MNLIYFDNITASKNATIKDKKKPLGRGAKVWAGLCCFCFLGFVCDFLVAGCRFRSGFGHFTFFAFAVGGNASPFLDADDSTGQLDEALLPLVSGVGALLAGQYGVQPESVNDPHQGIQFADQVCKLSNLRRVDLDGVFIRVGVAGHHVDAVVFHQLVELGGSFVQVFGDLGNVFQDDGFNLVDFVLLTDDAKDHVDGEQGVGNSLKAAFHDALSLEAVYFQNLLENRARVVVAAVVVCVQCYLCFCH</sequence>
<keyword evidence="2" id="KW-0614">Plasmid</keyword>
<dbReference type="AlphaFoldDB" id="K4NA11"/>
<evidence type="ECO:0000256" key="1">
    <source>
        <dbReference type="SAM" id="Phobius"/>
    </source>
</evidence>
<accession>K4NA11</accession>
<keyword evidence="1" id="KW-0472">Membrane</keyword>